<dbReference type="EMBL" id="CP003050">
    <property type="protein sequence ID" value="AGB17017.1"/>
    <property type="molecule type" value="Genomic_DNA"/>
</dbReference>
<dbReference type="SUPFAM" id="SSF159659">
    <property type="entry name" value="Cgl1923-like"/>
    <property type="match status" value="1"/>
</dbReference>
<dbReference type="STRING" id="797302.Halru_2435"/>
<dbReference type="Pfam" id="PF09754">
    <property type="entry name" value="PAC2"/>
    <property type="match status" value="1"/>
</dbReference>
<dbReference type="Proteomes" id="UP000010846">
    <property type="component" value="Chromosome"/>
</dbReference>
<dbReference type="RefSeq" id="WP_015301620.1">
    <property type="nucleotide sequence ID" value="NC_019964.1"/>
</dbReference>
<proteinExistence type="predicted"/>
<gene>
    <name evidence="2" type="ordered locus">Halru_2435</name>
</gene>
<evidence type="ECO:0000313" key="3">
    <source>
        <dbReference type="Proteomes" id="UP000010846"/>
    </source>
</evidence>
<dbReference type="AlphaFoldDB" id="L0IGA6"/>
<keyword evidence="3" id="KW-1185">Reference proteome</keyword>
<feature type="region of interest" description="Disordered" evidence="1">
    <location>
        <begin position="232"/>
        <end position="258"/>
    </location>
</feature>
<dbReference type="eggNOG" id="arCOG00347">
    <property type="taxonomic scope" value="Archaea"/>
</dbReference>
<dbReference type="OrthoDB" id="35908at2157"/>
<dbReference type="PANTHER" id="PTHR35610:SF8">
    <property type="entry name" value="3-ISOPROPYLMALATE DEHYDRATASE"/>
    <property type="match status" value="1"/>
</dbReference>
<name>L0IGA6_HALRX</name>
<sequence length="258" mass="27671">MSADSSTTYEQLAELSADEPTLIEGLPGHGLVASIAVDLLNDQLDLTHCGNITSDAFPPVTTFDEGFVQDLVRVYGCGHPAVMTLQSDLTIPETAYEPLSRCVIEDVASEIGRAIFIAAAPANSEEQLGEVTAIATTEAIRDELEAADIEMADERGVVGGVTGALVRQCYQAGVPAALLVVRAHPQLPDPRAAKSVVENALEPLVDFDVDTTPLDEQAEEIQQRMQQVADQFQQAQQANGQEATNERQFRSKGSGMYQ</sequence>
<organism evidence="2 3">
    <name type="scientific">Halovivax ruber (strain DSM 18193 / JCM 13892 / XH-70)</name>
    <dbReference type="NCBI Taxonomy" id="797302"/>
    <lineage>
        <taxon>Archaea</taxon>
        <taxon>Methanobacteriati</taxon>
        <taxon>Methanobacteriota</taxon>
        <taxon>Stenosarchaea group</taxon>
        <taxon>Halobacteria</taxon>
        <taxon>Halobacteriales</taxon>
        <taxon>Natrialbaceae</taxon>
        <taxon>Halovivax</taxon>
    </lineage>
</organism>
<dbReference type="InterPro" id="IPR019151">
    <property type="entry name" value="Proteasome_assmbl_chaperone_2"/>
</dbReference>
<dbReference type="HOGENOM" id="CLU_075000_0_0_2"/>
<reference evidence="2" key="1">
    <citation type="submission" date="2011-09" db="EMBL/GenBank/DDBJ databases">
        <title>Complete sequence of Halovivax ruber XH-70.</title>
        <authorList>
            <consortium name="US DOE Joint Genome Institute"/>
            <person name="Lucas S."/>
            <person name="Han J."/>
            <person name="Lapidus A."/>
            <person name="Cheng J.-F."/>
            <person name="Goodwin L."/>
            <person name="Pitluck S."/>
            <person name="Peters L."/>
            <person name="Mikhailova N."/>
            <person name="Davenport K."/>
            <person name="Detter J.C."/>
            <person name="Han C."/>
            <person name="Tapia R."/>
            <person name="Land M."/>
            <person name="Hauser L."/>
            <person name="Kyrpides N."/>
            <person name="Ivanova N."/>
            <person name="Pagani I."/>
            <person name="Sproer C."/>
            <person name="Anderson I."/>
            <person name="Woyke T."/>
        </authorList>
    </citation>
    <scope>NUCLEOTIDE SEQUENCE</scope>
    <source>
        <strain evidence="2">XH-70</strain>
    </source>
</reference>
<accession>L0IGA6</accession>
<dbReference type="GeneID" id="14376943"/>
<dbReference type="KEGG" id="hru:Halru_2435"/>
<feature type="compositionally biased region" description="Low complexity" evidence="1">
    <location>
        <begin position="232"/>
        <end position="243"/>
    </location>
</feature>
<evidence type="ECO:0000256" key="1">
    <source>
        <dbReference type="SAM" id="MobiDB-lite"/>
    </source>
</evidence>
<protein>
    <submittedName>
        <fullName evidence="2">ATP-grasp superfamily enzyme</fullName>
    </submittedName>
</protein>
<dbReference type="PANTHER" id="PTHR35610">
    <property type="entry name" value="3-ISOPROPYLMALATE DEHYDRATASE-RELATED"/>
    <property type="match status" value="1"/>
</dbReference>
<dbReference type="InterPro" id="IPR038389">
    <property type="entry name" value="PSMG2_sf"/>
</dbReference>
<evidence type="ECO:0000313" key="2">
    <source>
        <dbReference type="EMBL" id="AGB17017.1"/>
    </source>
</evidence>
<dbReference type="Gene3D" id="3.40.50.10900">
    <property type="entry name" value="PAC-like subunit"/>
    <property type="match status" value="1"/>
</dbReference>